<proteinExistence type="predicted"/>
<dbReference type="EMBL" id="CAAALY010071793">
    <property type="protein sequence ID" value="VEL25123.1"/>
    <property type="molecule type" value="Genomic_DNA"/>
</dbReference>
<name>A0A448X0W2_9PLAT</name>
<comment type="caution">
    <text evidence="1">The sequence shown here is derived from an EMBL/GenBank/DDBJ whole genome shotgun (WGS) entry which is preliminary data.</text>
</comment>
<evidence type="ECO:0000313" key="1">
    <source>
        <dbReference type="EMBL" id="VEL25123.1"/>
    </source>
</evidence>
<evidence type="ECO:0000313" key="2">
    <source>
        <dbReference type="Proteomes" id="UP000784294"/>
    </source>
</evidence>
<dbReference type="Proteomes" id="UP000784294">
    <property type="component" value="Unassembled WGS sequence"/>
</dbReference>
<keyword evidence="2" id="KW-1185">Reference proteome</keyword>
<reference evidence="1" key="1">
    <citation type="submission" date="2018-11" db="EMBL/GenBank/DDBJ databases">
        <authorList>
            <consortium name="Pathogen Informatics"/>
        </authorList>
    </citation>
    <scope>NUCLEOTIDE SEQUENCE</scope>
</reference>
<organism evidence="1 2">
    <name type="scientific">Protopolystoma xenopodis</name>
    <dbReference type="NCBI Taxonomy" id="117903"/>
    <lineage>
        <taxon>Eukaryota</taxon>
        <taxon>Metazoa</taxon>
        <taxon>Spiralia</taxon>
        <taxon>Lophotrochozoa</taxon>
        <taxon>Platyhelminthes</taxon>
        <taxon>Monogenea</taxon>
        <taxon>Polyopisthocotylea</taxon>
        <taxon>Polystomatidea</taxon>
        <taxon>Polystomatidae</taxon>
        <taxon>Protopolystoma</taxon>
    </lineage>
</organism>
<sequence length="94" mass="10525">MSDPSASPRGAGDLRADSGIFPTGCELAKWGCKKAYMEHGFRMLCIWFHGQEVVETLPEDLHQALSAIGRIRLAERVLRELRSPDIRQKNCVIS</sequence>
<dbReference type="OrthoDB" id="448455at2759"/>
<gene>
    <name evidence="1" type="ORF">PXEA_LOCUS18563</name>
</gene>
<accession>A0A448X0W2</accession>
<dbReference type="AlphaFoldDB" id="A0A448X0W2"/>
<protein>
    <submittedName>
        <fullName evidence="1">Uncharacterized protein</fullName>
    </submittedName>
</protein>